<protein>
    <submittedName>
        <fullName evidence="2">Uncharacterized protein</fullName>
    </submittedName>
</protein>
<gene>
    <name evidence="2" type="ORF">GCM10022224_067270</name>
</gene>
<feature type="region of interest" description="Disordered" evidence="1">
    <location>
        <begin position="1"/>
        <end position="48"/>
    </location>
</feature>
<sequence>MDLAEDVPVAGPRLADRDHASHGGDSTRGRRGMGSRVRTSPLSEVGIGSGTGIRAVVHATREEGGASLEEVADPVS</sequence>
<evidence type="ECO:0000313" key="3">
    <source>
        <dbReference type="Proteomes" id="UP001500902"/>
    </source>
</evidence>
<evidence type="ECO:0000256" key="1">
    <source>
        <dbReference type="SAM" id="MobiDB-lite"/>
    </source>
</evidence>
<dbReference type="Proteomes" id="UP001500902">
    <property type="component" value="Unassembled WGS sequence"/>
</dbReference>
<accession>A0ABP7CK31</accession>
<comment type="caution">
    <text evidence="2">The sequence shown here is derived from an EMBL/GenBank/DDBJ whole genome shotgun (WGS) entry which is preliminary data.</text>
</comment>
<proteinExistence type="predicted"/>
<organism evidence="2 3">
    <name type="scientific">Nonomuraea antimicrobica</name>
    <dbReference type="NCBI Taxonomy" id="561173"/>
    <lineage>
        <taxon>Bacteria</taxon>
        <taxon>Bacillati</taxon>
        <taxon>Actinomycetota</taxon>
        <taxon>Actinomycetes</taxon>
        <taxon>Streptosporangiales</taxon>
        <taxon>Streptosporangiaceae</taxon>
        <taxon>Nonomuraea</taxon>
    </lineage>
</organism>
<evidence type="ECO:0000313" key="2">
    <source>
        <dbReference type="EMBL" id="GAA3692128.1"/>
    </source>
</evidence>
<name>A0ABP7CK31_9ACTN</name>
<reference evidence="3" key="1">
    <citation type="journal article" date="2019" name="Int. J. Syst. Evol. Microbiol.">
        <title>The Global Catalogue of Microorganisms (GCM) 10K type strain sequencing project: providing services to taxonomists for standard genome sequencing and annotation.</title>
        <authorList>
            <consortium name="The Broad Institute Genomics Platform"/>
            <consortium name="The Broad Institute Genome Sequencing Center for Infectious Disease"/>
            <person name="Wu L."/>
            <person name="Ma J."/>
        </authorList>
    </citation>
    <scope>NUCLEOTIDE SEQUENCE [LARGE SCALE GENOMIC DNA]</scope>
    <source>
        <strain evidence="3">JCM 16904</strain>
    </source>
</reference>
<dbReference type="EMBL" id="BAAAZP010000124">
    <property type="protein sequence ID" value="GAA3692128.1"/>
    <property type="molecule type" value="Genomic_DNA"/>
</dbReference>
<feature type="compositionally biased region" description="Basic and acidic residues" evidence="1">
    <location>
        <begin position="14"/>
        <end position="28"/>
    </location>
</feature>
<keyword evidence="3" id="KW-1185">Reference proteome</keyword>